<comment type="subunit">
    <text evidence="5">Homodimer; the beta-strands of each monomer intercalate to form a hydrophobic core, while the alpha-helices form wings that extend away from the core.</text>
</comment>
<organism evidence="6 7">
    <name type="scientific">Legionella sainthelensi</name>
    <dbReference type="NCBI Taxonomy" id="28087"/>
    <lineage>
        <taxon>Bacteria</taxon>
        <taxon>Pseudomonadati</taxon>
        <taxon>Pseudomonadota</taxon>
        <taxon>Gammaproteobacteria</taxon>
        <taxon>Legionellales</taxon>
        <taxon>Legionellaceae</taxon>
        <taxon>Legionella</taxon>
    </lineage>
</organism>
<dbReference type="PANTHER" id="PTHR34984:SF1">
    <property type="entry name" value="CARBON STORAGE REGULATOR"/>
    <property type="match status" value="1"/>
</dbReference>
<keyword evidence="2 5" id="KW-0810">Translation regulation</keyword>
<dbReference type="InterPro" id="IPR003751">
    <property type="entry name" value="CsrA"/>
</dbReference>
<evidence type="ECO:0000256" key="1">
    <source>
        <dbReference type="ARBA" id="ARBA00022490"/>
    </source>
</evidence>
<comment type="function">
    <text evidence="5">A key translational regulator that binds mRNA to regulate translation initiation and/or mRNA stability. Mediates global changes in gene expression, shifting from rapid growth to stress survival by linking envelope stress, the stringent response and the catabolite repression systems. Usually binds in the 5'-UTR; binding at or near the Shine-Dalgarno sequence prevents ribosome-binding, repressing translation, binding elsewhere in the 5'-UTR can activate translation and/or stabilize the mRNA. Its function is antagonized by small RNA(s).</text>
</comment>
<gene>
    <name evidence="5" type="primary">csrA</name>
    <name evidence="6" type="ORF">CAB17_12870</name>
</gene>
<keyword evidence="1 5" id="KW-0963">Cytoplasm</keyword>
<dbReference type="Gene3D" id="2.60.40.4380">
    <property type="entry name" value="Translational regulator CsrA"/>
    <property type="match status" value="1"/>
</dbReference>
<comment type="similarity">
    <text evidence="5">Belongs to the CsrA/RsmA family.</text>
</comment>
<dbReference type="GO" id="GO:0045947">
    <property type="term" value="P:negative regulation of translational initiation"/>
    <property type="evidence" value="ECO:0007669"/>
    <property type="project" value="UniProtKB-UniRule"/>
</dbReference>
<evidence type="ECO:0000256" key="3">
    <source>
        <dbReference type="ARBA" id="ARBA00022884"/>
    </source>
</evidence>
<evidence type="ECO:0000256" key="2">
    <source>
        <dbReference type="ARBA" id="ARBA00022845"/>
    </source>
</evidence>
<dbReference type="GeneID" id="40926073"/>
<dbReference type="GO" id="GO:0048027">
    <property type="term" value="F:mRNA 5'-UTR binding"/>
    <property type="evidence" value="ECO:0007669"/>
    <property type="project" value="UniProtKB-UniRule"/>
</dbReference>
<accession>A0A2H5FMN5</accession>
<keyword evidence="7" id="KW-1185">Reference proteome</keyword>
<dbReference type="Pfam" id="PF02599">
    <property type="entry name" value="CsrA"/>
    <property type="match status" value="1"/>
</dbReference>
<dbReference type="RefSeq" id="WP_012979169.1">
    <property type="nucleotide sequence ID" value="NZ_CP025491.2"/>
</dbReference>
<dbReference type="EMBL" id="CP025491">
    <property type="protein sequence ID" value="AUH72827.1"/>
    <property type="molecule type" value="Genomic_DNA"/>
</dbReference>
<dbReference type="InterPro" id="IPR036107">
    <property type="entry name" value="CsrA_sf"/>
</dbReference>
<keyword evidence="5" id="KW-0678">Repressor</keyword>
<dbReference type="HAMAP" id="MF_00167">
    <property type="entry name" value="CsrA"/>
    <property type="match status" value="1"/>
</dbReference>
<evidence type="ECO:0000256" key="5">
    <source>
        <dbReference type="HAMAP-Rule" id="MF_00167"/>
    </source>
</evidence>
<comment type="subcellular location">
    <subcellularLocation>
        <location evidence="5">Cytoplasm</location>
    </subcellularLocation>
</comment>
<keyword evidence="3 5" id="KW-0694">RNA-binding</keyword>
<dbReference type="GO" id="GO:0045948">
    <property type="term" value="P:positive regulation of translational initiation"/>
    <property type="evidence" value="ECO:0007669"/>
    <property type="project" value="UniProtKB-UniRule"/>
</dbReference>
<proteinExistence type="inferred from homology"/>
<dbReference type="PANTHER" id="PTHR34984">
    <property type="entry name" value="CARBON STORAGE REGULATOR"/>
    <property type="match status" value="1"/>
</dbReference>
<dbReference type="GO" id="GO:0005829">
    <property type="term" value="C:cytosol"/>
    <property type="evidence" value="ECO:0007669"/>
    <property type="project" value="TreeGrafter"/>
</dbReference>
<evidence type="ECO:0000256" key="4">
    <source>
        <dbReference type="ARBA" id="ARBA00023159"/>
    </source>
</evidence>
<reference evidence="6 7" key="1">
    <citation type="submission" date="2017-12" db="EMBL/GenBank/DDBJ databases">
        <title>Legionella sainthelensi LA01-117, whole genome sequence of a clinical isolate from New Zealand.</title>
        <authorList>
            <person name="Cree S.L."/>
            <person name="Slow S."/>
            <person name="Kennedy M.A."/>
            <person name="Murdoch D.R."/>
            <person name="Biggs P.J."/>
            <person name="Anderson T."/>
        </authorList>
    </citation>
    <scope>NUCLEOTIDE SEQUENCE [LARGE SCALE GENOMIC DNA]</scope>
    <source>
        <strain evidence="6 7">LA01-117</strain>
    </source>
</reference>
<evidence type="ECO:0000313" key="7">
    <source>
        <dbReference type="Proteomes" id="UP000234343"/>
    </source>
</evidence>
<evidence type="ECO:0000313" key="6">
    <source>
        <dbReference type="EMBL" id="AUH72827.1"/>
    </source>
</evidence>
<name>A0A2H5FMN5_9GAMM</name>
<dbReference type="GO" id="GO:0006402">
    <property type="term" value="P:mRNA catabolic process"/>
    <property type="evidence" value="ECO:0007669"/>
    <property type="project" value="InterPro"/>
</dbReference>
<protein>
    <recommendedName>
        <fullName evidence="5">Translational regulator CsrA</fullName>
    </recommendedName>
    <alternativeName>
        <fullName evidence="5">Carbon storage regulator</fullName>
    </alternativeName>
</protein>
<dbReference type="GO" id="GO:0006109">
    <property type="term" value="P:regulation of carbohydrate metabolic process"/>
    <property type="evidence" value="ECO:0007669"/>
    <property type="project" value="UniProtKB-UniRule"/>
</dbReference>
<keyword evidence="4 5" id="KW-0010">Activator</keyword>
<dbReference type="Proteomes" id="UP000234343">
    <property type="component" value="Chromosome"/>
</dbReference>
<dbReference type="SUPFAM" id="SSF117130">
    <property type="entry name" value="CsrA-like"/>
    <property type="match status" value="1"/>
</dbReference>
<sequence>MLVLERKIGQKVVIDNGAIEVKVLKPHGDMIRLGFKAPQNMDINKEEIYLRKVLQVPEFLKPVVRNHETRRRK</sequence>
<dbReference type="KEGG" id="lsh:CAB17_12870"/>
<dbReference type="AlphaFoldDB" id="A0A2H5FMN5"/>